<dbReference type="Proteomes" id="UP000005239">
    <property type="component" value="Unassembled WGS sequence"/>
</dbReference>
<accession>A0A2A6C953</accession>
<keyword evidence="2" id="KW-1185">Reference proteome</keyword>
<protein>
    <submittedName>
        <fullName evidence="1">Uncharacterized protein</fullName>
    </submittedName>
</protein>
<accession>A0A8R1UL66</accession>
<dbReference type="EnsemblMetazoa" id="PPA34770.1">
    <property type="protein sequence ID" value="PPA34770.1"/>
    <property type="gene ID" value="WBGene00273139"/>
</dbReference>
<sequence length="273" mass="31981">RRIVTSVMLPAPDPLCIEDANMLDEYYHVVENHLIINSILCVFLMFYILTIHKLRDTYKLDLIPLLVFLLVFEGASACTNAIPYVHCYRGKYSWLFVDILWHSRSISYVLKQFHIMHVLIRKPLVERFSSRGMEFSILAPFILSLFPLYGFTFRYSSYQNMIIDYPSSRFLKAEIMLEICEFANFVVSMWWILSRRSYGSSFPVIVVVHSTLDAAPNALRIIMSGQHSIRIDEWEAYDLYVTFIVALVLLTLELWEQPVEKKKSLLNTTERII</sequence>
<reference evidence="2" key="1">
    <citation type="journal article" date="2008" name="Nat. Genet.">
        <title>The Pristionchus pacificus genome provides a unique perspective on nematode lifestyle and parasitism.</title>
        <authorList>
            <person name="Dieterich C."/>
            <person name="Clifton S.W."/>
            <person name="Schuster L.N."/>
            <person name="Chinwalla A."/>
            <person name="Delehaunty K."/>
            <person name="Dinkelacker I."/>
            <person name="Fulton L."/>
            <person name="Fulton R."/>
            <person name="Godfrey J."/>
            <person name="Minx P."/>
            <person name="Mitreva M."/>
            <person name="Roeseler W."/>
            <person name="Tian H."/>
            <person name="Witte H."/>
            <person name="Yang S.P."/>
            <person name="Wilson R.K."/>
            <person name="Sommer R.J."/>
        </authorList>
    </citation>
    <scope>NUCLEOTIDE SEQUENCE [LARGE SCALE GENOMIC DNA]</scope>
    <source>
        <strain evidence="2">PS312</strain>
    </source>
</reference>
<evidence type="ECO:0000313" key="2">
    <source>
        <dbReference type="Proteomes" id="UP000005239"/>
    </source>
</evidence>
<organism evidence="1 2">
    <name type="scientific">Pristionchus pacificus</name>
    <name type="common">Parasitic nematode worm</name>
    <dbReference type="NCBI Taxonomy" id="54126"/>
    <lineage>
        <taxon>Eukaryota</taxon>
        <taxon>Metazoa</taxon>
        <taxon>Ecdysozoa</taxon>
        <taxon>Nematoda</taxon>
        <taxon>Chromadorea</taxon>
        <taxon>Rhabditida</taxon>
        <taxon>Rhabditina</taxon>
        <taxon>Diplogasteromorpha</taxon>
        <taxon>Diplogasteroidea</taxon>
        <taxon>Neodiplogasteridae</taxon>
        <taxon>Pristionchus</taxon>
    </lineage>
</organism>
<name>A0A2A6C953_PRIPA</name>
<evidence type="ECO:0000313" key="1">
    <source>
        <dbReference type="EnsemblMetazoa" id="PPA34770.1"/>
    </source>
</evidence>
<gene>
    <name evidence="1" type="primary">WBGene00273139</name>
</gene>
<reference evidence="1" key="2">
    <citation type="submission" date="2022-06" db="UniProtKB">
        <authorList>
            <consortium name="EnsemblMetazoa"/>
        </authorList>
    </citation>
    <scope>IDENTIFICATION</scope>
    <source>
        <strain evidence="1">PS312</strain>
    </source>
</reference>
<dbReference type="AlphaFoldDB" id="A0A2A6C953"/>
<proteinExistence type="predicted"/>